<feature type="region of interest" description="Disordered" evidence="7">
    <location>
        <begin position="77"/>
        <end position="113"/>
    </location>
</feature>
<protein>
    <recommendedName>
        <fullName evidence="8">Zn(2)-C6 fungal-type domain-containing protein</fullName>
    </recommendedName>
</protein>
<evidence type="ECO:0000256" key="4">
    <source>
        <dbReference type="ARBA" id="ARBA00023125"/>
    </source>
</evidence>
<keyword evidence="2" id="KW-0479">Metal-binding</keyword>
<comment type="subcellular location">
    <subcellularLocation>
        <location evidence="1">Nucleus</location>
    </subcellularLocation>
</comment>
<evidence type="ECO:0000313" key="10">
    <source>
        <dbReference type="Proteomes" id="UP001043456"/>
    </source>
</evidence>
<feature type="compositionally biased region" description="Polar residues" evidence="7">
    <location>
        <begin position="95"/>
        <end position="111"/>
    </location>
</feature>
<dbReference type="OrthoDB" id="3548654at2759"/>
<dbReference type="GeneID" id="67004118"/>
<dbReference type="GO" id="GO:0008270">
    <property type="term" value="F:zinc ion binding"/>
    <property type="evidence" value="ECO:0007669"/>
    <property type="project" value="InterPro"/>
</dbReference>
<dbReference type="CDD" id="cd00067">
    <property type="entry name" value="GAL4"/>
    <property type="match status" value="1"/>
</dbReference>
<dbReference type="PANTHER" id="PTHR47540">
    <property type="entry name" value="THIAMINE REPRESSIBLE GENES REGULATORY PROTEIN THI5"/>
    <property type="match status" value="1"/>
</dbReference>
<reference evidence="9 10" key="1">
    <citation type="submission" date="2018-10" db="EMBL/GenBank/DDBJ databases">
        <title>Pan-genome distribution and transcriptional activeness of fungal secondary metabolism genes in Aspergillus section Fumigati.</title>
        <authorList>
            <person name="Takahashi H."/>
            <person name="Umemura M."/>
            <person name="Ninomiya A."/>
            <person name="Kusuya Y."/>
            <person name="Urayama S."/>
            <person name="Shimizu M."/>
            <person name="Watanabe A."/>
            <person name="Kamei K."/>
            <person name="Yaguchi T."/>
            <person name="Hagiwara D."/>
        </authorList>
    </citation>
    <scope>NUCLEOTIDE SEQUENCE [LARGE SCALE GENOMIC DNA]</scope>
    <source>
        <strain evidence="9 10">IFM 55266</strain>
    </source>
</reference>
<dbReference type="InterPro" id="IPR007219">
    <property type="entry name" value="XnlR_reg_dom"/>
</dbReference>
<organism evidence="9 10">
    <name type="scientific">Aspergillus pseudoviridinutans</name>
    <dbReference type="NCBI Taxonomy" id="1517512"/>
    <lineage>
        <taxon>Eukaryota</taxon>
        <taxon>Fungi</taxon>
        <taxon>Dikarya</taxon>
        <taxon>Ascomycota</taxon>
        <taxon>Pezizomycotina</taxon>
        <taxon>Eurotiomycetes</taxon>
        <taxon>Eurotiomycetidae</taxon>
        <taxon>Eurotiales</taxon>
        <taxon>Aspergillaceae</taxon>
        <taxon>Aspergillus</taxon>
        <taxon>Aspergillus subgen. Fumigati</taxon>
    </lineage>
</organism>
<dbReference type="GO" id="GO:0043565">
    <property type="term" value="F:sequence-specific DNA binding"/>
    <property type="evidence" value="ECO:0007669"/>
    <property type="project" value="TreeGrafter"/>
</dbReference>
<dbReference type="Proteomes" id="UP001043456">
    <property type="component" value="Unassembled WGS sequence"/>
</dbReference>
<evidence type="ECO:0000259" key="8">
    <source>
        <dbReference type="PROSITE" id="PS50048"/>
    </source>
</evidence>
<evidence type="ECO:0000256" key="5">
    <source>
        <dbReference type="ARBA" id="ARBA00023163"/>
    </source>
</evidence>
<dbReference type="EMBL" id="BHVY01000004">
    <property type="protein sequence ID" value="GIJ86617.1"/>
    <property type="molecule type" value="Genomic_DNA"/>
</dbReference>
<keyword evidence="4" id="KW-0238">DNA-binding</keyword>
<feature type="region of interest" description="Disordered" evidence="7">
    <location>
        <begin position="619"/>
        <end position="665"/>
    </location>
</feature>
<dbReference type="AlphaFoldDB" id="A0A9P3EUG0"/>
<dbReference type="GO" id="GO:0005634">
    <property type="term" value="C:nucleus"/>
    <property type="evidence" value="ECO:0007669"/>
    <property type="project" value="UniProtKB-SubCell"/>
</dbReference>
<evidence type="ECO:0000256" key="2">
    <source>
        <dbReference type="ARBA" id="ARBA00022723"/>
    </source>
</evidence>
<dbReference type="InterPro" id="IPR036864">
    <property type="entry name" value="Zn2-C6_fun-type_DNA-bd_sf"/>
</dbReference>
<keyword evidence="3" id="KW-0805">Transcription regulation</keyword>
<dbReference type="Pfam" id="PF04082">
    <property type="entry name" value="Fungal_trans"/>
    <property type="match status" value="1"/>
</dbReference>
<keyword evidence="10" id="KW-1185">Reference proteome</keyword>
<dbReference type="RefSeq" id="XP_043157363.1">
    <property type="nucleotide sequence ID" value="XM_043301428.1"/>
</dbReference>
<evidence type="ECO:0000256" key="3">
    <source>
        <dbReference type="ARBA" id="ARBA00023015"/>
    </source>
</evidence>
<dbReference type="PROSITE" id="PS50048">
    <property type="entry name" value="ZN2_CY6_FUNGAL_2"/>
    <property type="match status" value="1"/>
</dbReference>
<evidence type="ECO:0000256" key="7">
    <source>
        <dbReference type="SAM" id="MobiDB-lite"/>
    </source>
</evidence>
<keyword evidence="6" id="KW-0539">Nucleus</keyword>
<dbReference type="Gene3D" id="4.10.240.10">
    <property type="entry name" value="Zn(2)-C6 fungal-type DNA-binding domain"/>
    <property type="match status" value="1"/>
</dbReference>
<dbReference type="GO" id="GO:0045944">
    <property type="term" value="P:positive regulation of transcription by RNA polymerase II"/>
    <property type="evidence" value="ECO:0007669"/>
    <property type="project" value="TreeGrafter"/>
</dbReference>
<gene>
    <name evidence="9" type="ORF">Asppvi_005507</name>
</gene>
<dbReference type="SUPFAM" id="SSF57701">
    <property type="entry name" value="Zn2/Cys6 DNA-binding domain"/>
    <property type="match status" value="1"/>
</dbReference>
<evidence type="ECO:0000256" key="1">
    <source>
        <dbReference type="ARBA" id="ARBA00004123"/>
    </source>
</evidence>
<keyword evidence="5" id="KW-0804">Transcription</keyword>
<comment type="caution">
    <text evidence="9">The sequence shown here is derived from an EMBL/GenBank/DDBJ whole genome shotgun (WGS) entry which is preliminary data.</text>
</comment>
<dbReference type="GO" id="GO:0000981">
    <property type="term" value="F:DNA-binding transcription factor activity, RNA polymerase II-specific"/>
    <property type="evidence" value="ECO:0007669"/>
    <property type="project" value="InterPro"/>
</dbReference>
<dbReference type="Pfam" id="PF00172">
    <property type="entry name" value="Zn_clus"/>
    <property type="match status" value="1"/>
</dbReference>
<dbReference type="InterPro" id="IPR001138">
    <property type="entry name" value="Zn2Cys6_DnaBD"/>
</dbReference>
<feature type="domain" description="Zn(2)-C6 fungal-type" evidence="8">
    <location>
        <begin position="28"/>
        <end position="53"/>
    </location>
</feature>
<evidence type="ECO:0000256" key="6">
    <source>
        <dbReference type="ARBA" id="ARBA00023242"/>
    </source>
</evidence>
<sequence length="716" mass="80374">MAYKLLANQIPPVPQSAGSFQAHFQRRCRSRKVKCSGTQPCDKCRSRQQDCVFEEDRKIVVSEELFLSLKRKVSELEGSLTSTPSKRPRFLEGHASNSESSCSKEAPQSVSEPCELATPEQQELNRHDERFASNPLVSPSTYVKNSGRTQRAWLLLGPTSTWSFSRRVLSTIQTRLNPTSTKPIPLAVDGDAYQIQWRQASSEEIPDISGLPSRDQAIYMLNTVRFHFGHLYQLIDEEDFTSNLDEFYHNASAKVQVSRLWYVQFLVVLAFGEALLAPVRRASHATSWTKYFSRAMSLLPDTTTLWQDPLLAIEVLALIALYLHSVDMRDSAYCYIGHAMRMALVEGLHRALPVEQLGQKRVERCTKVWWTVYILDRKFSSLIGAPTSVHDEDVTTVLWDPMICSQETAALSLHVKITQVITRVLNTAYSANGKLGSAFLHGIRSILHEMTDLSRELEEVFAHRFSSSVDTLSGVTTRLTLSCHSCIIVTARPLILSLLWERLSCFEEGDVFRSLSSPVRTLIQACIDSALKSLKILTALRDQNLLESFLPFDLENLFSSFFILSLISAVLPGTLPDHSYRDMGFSLLDEMIARGNRVAQLRRSEIELLEELVQPLIRPSTPHREQDTGTPLIAPINEESAVAQQEDRRTGLDAEGPGPTPPVTVTGAQEEELLFDWRDFGLSLNHMLSATDELNANSLVPGAEGEELPADLWLWG</sequence>
<proteinExistence type="predicted"/>
<evidence type="ECO:0000313" key="9">
    <source>
        <dbReference type="EMBL" id="GIJ86617.1"/>
    </source>
</evidence>
<dbReference type="GO" id="GO:0006351">
    <property type="term" value="P:DNA-templated transcription"/>
    <property type="evidence" value="ECO:0007669"/>
    <property type="project" value="InterPro"/>
</dbReference>
<name>A0A9P3EUG0_9EURO</name>
<dbReference type="CDD" id="cd12148">
    <property type="entry name" value="fungal_TF_MHR"/>
    <property type="match status" value="1"/>
</dbReference>
<accession>A0A9P3EUG0</accession>
<dbReference type="PANTHER" id="PTHR47540:SF6">
    <property type="entry name" value="ZN(II)2CYS6 TRANSCRIPTION FACTOR (EUROFUNG)"/>
    <property type="match status" value="1"/>
</dbReference>
<dbReference type="InterPro" id="IPR051711">
    <property type="entry name" value="Stress_Response_Reg"/>
</dbReference>
<dbReference type="SMART" id="SM00906">
    <property type="entry name" value="Fungal_trans"/>
    <property type="match status" value="1"/>
</dbReference>